<protein>
    <submittedName>
        <fullName evidence="2">Uncharacterized protein</fullName>
    </submittedName>
</protein>
<keyword evidence="3" id="KW-1185">Reference proteome</keyword>
<organism evidence="2 3">
    <name type="scientific">Parasedimentitalea denitrificans</name>
    <dbReference type="NCBI Taxonomy" id="2211118"/>
    <lineage>
        <taxon>Bacteria</taxon>
        <taxon>Pseudomonadati</taxon>
        <taxon>Pseudomonadota</taxon>
        <taxon>Alphaproteobacteria</taxon>
        <taxon>Rhodobacterales</taxon>
        <taxon>Paracoccaceae</taxon>
        <taxon>Parasedimentitalea</taxon>
    </lineage>
</organism>
<reference evidence="2 3" key="1">
    <citation type="submission" date="2018-05" db="EMBL/GenBank/DDBJ databases">
        <authorList>
            <person name="Zhang Y.-J."/>
        </authorList>
    </citation>
    <scope>NUCLEOTIDE SEQUENCE [LARGE SCALE GENOMIC DNA]</scope>
    <source>
        <strain evidence="2 3">CY04</strain>
    </source>
</reference>
<accession>A0ABX0W6F9</accession>
<evidence type="ECO:0000313" key="3">
    <source>
        <dbReference type="Proteomes" id="UP001429564"/>
    </source>
</evidence>
<evidence type="ECO:0000256" key="1">
    <source>
        <dbReference type="SAM" id="MobiDB-lite"/>
    </source>
</evidence>
<feature type="region of interest" description="Disordered" evidence="1">
    <location>
        <begin position="109"/>
        <end position="168"/>
    </location>
</feature>
<gene>
    <name evidence="2" type="ORF">DL239_09655</name>
</gene>
<name>A0ABX0W6F9_9RHOB</name>
<evidence type="ECO:0000313" key="2">
    <source>
        <dbReference type="EMBL" id="NIZ61240.1"/>
    </source>
</evidence>
<comment type="caution">
    <text evidence="2">The sequence shown here is derived from an EMBL/GenBank/DDBJ whole genome shotgun (WGS) entry which is preliminary data.</text>
</comment>
<feature type="compositionally biased region" description="Polar residues" evidence="1">
    <location>
        <begin position="126"/>
        <end position="136"/>
    </location>
</feature>
<dbReference type="EMBL" id="QHLQ01000008">
    <property type="protein sequence ID" value="NIZ61240.1"/>
    <property type="molecule type" value="Genomic_DNA"/>
</dbReference>
<sequence>MAPKDDEKKVLAKIFSDAKKNALNFALFTGKDGVALSADRRTKTDVLRKEAKKKCNGTRGVWGTMSVNSTNAVFTCEDSPPSALAKAAKQHFADNGHRLSVDLVMAKDEDQQKSIKPETPLVKDTAAQTNVANTSPLPKPDTEPGNGEPDPETKMVSGTQVGGVDSADEDISLSGDDLVALFVRARKRPLNFAFMIGREAHVLEAHLRKSTSILIKRAKSKGASARGAWGVMAVEGKKVLMRCEEPPVRSIARIARTYFADKGVPCRVVVLNGSGDLIEDSDTEAEAAVDVPSLPDNSTVEEFEKLRPDIALAQSADPKKRGKKLSGLEAGFWSAVEKGDLVQAKKIIVLTKKTLNDGGFLGIGDSSSVPSKGKLSVVTGEFVPESDWDDEKDAGAFRNIPGETDNKGVTFRRKIEFSKPMSAHQKLVAIVIDYDDEVDTEGQAVSKIKSGFWTPQSKFVGTTEKELANKYFWYTLTDYSLTSRDGQALGEASDQFRKMRHQQKKMINQLTDKLFREKTGFLGDLDPKNPQHKNWIDLWLNLRADIVEKGQRVSELSEETKKFMFDEDSKFQLRPEDYDMALKAAEILELMSSEDRAAFIARSAGRTGAREFRDALNKFNSEMAAHEDAVRTREETKEGITGTQELFADLSKLEAAEARLTAAQLKRQAEVIARLHELQRNPDDRNLLDQFLDNTLNAEIVDAFQQRQALEAKIAAAGYGDIAAYDKKVKAYEDSFEEEAVHVANDMFDRSLHKLRDLQKKYQDPAASDEIYAAVDQWFDERERALEILLKKDIAAEAYTASSSYEEHLKKTIEYEKTMAKATEKLGRLFPITKDPSFDLEKFHDAPKEHRKYLMQSVVKTKIEHIESTQKSMKKNSSLVWKFDGIQELTKLESGVAEDPLFEGVISQRISEEDEDGIGIALLLVGLAAGILSGGTGAVAMIAAGVSVTAGFVELDIQVNDYVLESKAHSAGAIVDEPSVLGIVLTIVGLGLDVAAIGKLAKALIKGDKATEVGKAAVGEAVPPAWADELIDATTTFNKSIDKLEALIQLERWVSGIVDKGVDRKTAKLLDTLLEAARREADEAVGAATKTGSKVDGSKTQDAPASPKSLDPKSTSDLKLDLLKASEYQKRAADILPLNSPEGTMAMLPSEDPAEVLRYYYAACENTPTKEIGLYYNFKADTYVLVQGGEGSVPWPSKQAQDLVDTFGADHKIHKNNNWETENWELPFHSHPKETAKGVSDIASRAPSWDDLEIVRTDAIVANRTKVGIASFTTEAGPARIMYSYDPEVRLFAVAGKFPPADGVGKWVDEIRYFDTLEGYVSEIYTKFGAEVPKSLKKARAADLKWVEFNKKLEAELVKAGKDALKKAKDTASE</sequence>
<dbReference type="Proteomes" id="UP001429564">
    <property type="component" value="Unassembled WGS sequence"/>
</dbReference>
<dbReference type="RefSeq" id="WP_167683812.1">
    <property type="nucleotide sequence ID" value="NZ_QHLQ01000008.1"/>
</dbReference>
<feature type="region of interest" description="Disordered" evidence="1">
    <location>
        <begin position="1085"/>
        <end position="1116"/>
    </location>
</feature>
<proteinExistence type="predicted"/>